<evidence type="ECO:0000256" key="7">
    <source>
        <dbReference type="SAM" id="Phobius"/>
    </source>
</evidence>
<feature type="transmembrane region" description="Helical" evidence="7">
    <location>
        <begin position="251"/>
        <end position="271"/>
    </location>
</feature>
<proteinExistence type="predicted"/>
<keyword evidence="6 7" id="KW-0472">Membrane</keyword>
<keyword evidence="10" id="KW-1185">Reference proteome</keyword>
<evidence type="ECO:0000256" key="3">
    <source>
        <dbReference type="ARBA" id="ARBA00022475"/>
    </source>
</evidence>
<dbReference type="EMBL" id="JAYGIL010000008">
    <property type="protein sequence ID" value="MEA5402940.1"/>
    <property type="molecule type" value="Genomic_DNA"/>
</dbReference>
<dbReference type="InterPro" id="IPR005829">
    <property type="entry name" value="Sugar_transporter_CS"/>
</dbReference>
<evidence type="ECO:0000313" key="10">
    <source>
        <dbReference type="Proteomes" id="UP001303899"/>
    </source>
</evidence>
<keyword evidence="5 7" id="KW-1133">Transmembrane helix</keyword>
<dbReference type="InterPro" id="IPR011701">
    <property type="entry name" value="MFS"/>
</dbReference>
<feature type="transmembrane region" description="Helical" evidence="7">
    <location>
        <begin position="50"/>
        <end position="70"/>
    </location>
</feature>
<dbReference type="InterPro" id="IPR050171">
    <property type="entry name" value="MFS_Transporters"/>
</dbReference>
<dbReference type="PROSITE" id="PS50850">
    <property type="entry name" value="MFS"/>
    <property type="match status" value="1"/>
</dbReference>
<protein>
    <submittedName>
        <fullName evidence="9">MFS transporter</fullName>
    </submittedName>
</protein>
<evidence type="ECO:0000256" key="1">
    <source>
        <dbReference type="ARBA" id="ARBA00004651"/>
    </source>
</evidence>
<dbReference type="Gene3D" id="1.20.1250.20">
    <property type="entry name" value="MFS general substrate transporter like domains"/>
    <property type="match status" value="1"/>
</dbReference>
<evidence type="ECO:0000256" key="4">
    <source>
        <dbReference type="ARBA" id="ARBA00022692"/>
    </source>
</evidence>
<feature type="domain" description="Major facilitator superfamily (MFS) profile" evidence="8">
    <location>
        <begin position="13"/>
        <end position="390"/>
    </location>
</feature>
<comment type="subcellular location">
    <subcellularLocation>
        <location evidence="1">Cell membrane</location>
        <topology evidence="1">Multi-pass membrane protein</topology>
    </subcellularLocation>
</comment>
<organism evidence="9 10">
    <name type="scientific">Arcicella gelida</name>
    <dbReference type="NCBI Taxonomy" id="2984195"/>
    <lineage>
        <taxon>Bacteria</taxon>
        <taxon>Pseudomonadati</taxon>
        <taxon>Bacteroidota</taxon>
        <taxon>Cytophagia</taxon>
        <taxon>Cytophagales</taxon>
        <taxon>Flectobacillaceae</taxon>
        <taxon>Arcicella</taxon>
    </lineage>
</organism>
<dbReference type="PANTHER" id="PTHR23517">
    <property type="entry name" value="RESISTANCE PROTEIN MDTM, PUTATIVE-RELATED-RELATED"/>
    <property type="match status" value="1"/>
</dbReference>
<feature type="transmembrane region" description="Helical" evidence="7">
    <location>
        <begin position="303"/>
        <end position="326"/>
    </location>
</feature>
<accession>A0ABU5S365</accession>
<feature type="transmembrane region" description="Helical" evidence="7">
    <location>
        <begin position="15"/>
        <end position="38"/>
    </location>
</feature>
<evidence type="ECO:0000259" key="8">
    <source>
        <dbReference type="PROSITE" id="PS50850"/>
    </source>
</evidence>
<sequence length="390" mass="42272">MPNSQTRIAGVPQGIIITLISILPMMAVITLMPVVPTLRNNFKDIPHIEILAPFVISAPGLCVALFAPYAGYLADKLGRRKLLLIFSFLYGIGGVIPFFVESFTLLIIGRLILGIGEAFILTVSNILLGDYFEESKRNTWLMIQSIIGPAFGFFVITGSGYLATIGWQYPFLLYAITLLIPIGSFFFIFEPTQKAASSVNQSHKAPETLSRSLIIKVFVTTFIASVLYYVYTLHFSLALDKIGLSDPQEVGKITAIASLMLPLGAVLFKIFGKKNSKVQFGIMFTLIGLGLIGVGVFKTLPLIMASAVVQQIGCGMSIPVLIAFGLRAIPAQFRGRGMGIWGSGFFLGLSLSPFIVGMVSNLSGGILNAFLIFGIVCLVMVVVNFMMKEV</sequence>
<keyword evidence="2" id="KW-0813">Transport</keyword>
<evidence type="ECO:0000256" key="5">
    <source>
        <dbReference type="ARBA" id="ARBA00022989"/>
    </source>
</evidence>
<dbReference type="PROSITE" id="PS00216">
    <property type="entry name" value="SUGAR_TRANSPORT_1"/>
    <property type="match status" value="1"/>
</dbReference>
<name>A0ABU5S365_9BACT</name>
<feature type="transmembrane region" description="Helical" evidence="7">
    <location>
        <begin position="213"/>
        <end position="231"/>
    </location>
</feature>
<feature type="transmembrane region" description="Helical" evidence="7">
    <location>
        <begin position="278"/>
        <end position="297"/>
    </location>
</feature>
<feature type="transmembrane region" description="Helical" evidence="7">
    <location>
        <begin position="365"/>
        <end position="387"/>
    </location>
</feature>
<feature type="transmembrane region" description="Helical" evidence="7">
    <location>
        <begin position="338"/>
        <end position="359"/>
    </location>
</feature>
<feature type="transmembrane region" description="Helical" evidence="7">
    <location>
        <begin position="140"/>
        <end position="165"/>
    </location>
</feature>
<keyword evidence="4 7" id="KW-0812">Transmembrane</keyword>
<feature type="transmembrane region" description="Helical" evidence="7">
    <location>
        <begin position="171"/>
        <end position="192"/>
    </location>
</feature>
<evidence type="ECO:0000313" key="9">
    <source>
        <dbReference type="EMBL" id="MEA5402940.1"/>
    </source>
</evidence>
<keyword evidence="3" id="KW-1003">Cell membrane</keyword>
<evidence type="ECO:0000256" key="6">
    <source>
        <dbReference type="ARBA" id="ARBA00023136"/>
    </source>
</evidence>
<comment type="caution">
    <text evidence="9">The sequence shown here is derived from an EMBL/GenBank/DDBJ whole genome shotgun (WGS) entry which is preliminary data.</text>
</comment>
<reference evidence="9 10" key="1">
    <citation type="submission" date="2023-12" db="EMBL/GenBank/DDBJ databases">
        <title>Novel species of the genus Arcicella isolated from rivers.</title>
        <authorList>
            <person name="Lu H."/>
        </authorList>
    </citation>
    <scope>NUCLEOTIDE SEQUENCE [LARGE SCALE GENOMIC DNA]</scope>
    <source>
        <strain evidence="9 10">DC2W</strain>
    </source>
</reference>
<dbReference type="InterPro" id="IPR020846">
    <property type="entry name" value="MFS_dom"/>
</dbReference>
<dbReference type="InterPro" id="IPR036259">
    <property type="entry name" value="MFS_trans_sf"/>
</dbReference>
<dbReference type="SUPFAM" id="SSF103473">
    <property type="entry name" value="MFS general substrate transporter"/>
    <property type="match status" value="1"/>
</dbReference>
<dbReference type="Proteomes" id="UP001303899">
    <property type="component" value="Unassembled WGS sequence"/>
</dbReference>
<evidence type="ECO:0000256" key="2">
    <source>
        <dbReference type="ARBA" id="ARBA00022448"/>
    </source>
</evidence>
<feature type="transmembrane region" description="Helical" evidence="7">
    <location>
        <begin position="106"/>
        <end position="128"/>
    </location>
</feature>
<dbReference type="Pfam" id="PF07690">
    <property type="entry name" value="MFS_1"/>
    <property type="match status" value="1"/>
</dbReference>
<dbReference type="CDD" id="cd17473">
    <property type="entry name" value="MFS_arabinose_efflux_permease_like"/>
    <property type="match status" value="1"/>
</dbReference>
<gene>
    <name evidence="9" type="ORF">VB776_08445</name>
</gene>
<dbReference type="RefSeq" id="WP_323327982.1">
    <property type="nucleotide sequence ID" value="NZ_JAYGIL010000008.1"/>
</dbReference>
<feature type="transmembrane region" description="Helical" evidence="7">
    <location>
        <begin position="82"/>
        <end position="100"/>
    </location>
</feature>
<dbReference type="PANTHER" id="PTHR23517:SF3">
    <property type="entry name" value="INTEGRAL MEMBRANE TRANSPORT PROTEIN"/>
    <property type="match status" value="1"/>
</dbReference>